<comment type="caution">
    <text evidence="1">The sequence shown here is derived from an EMBL/GenBank/DDBJ whole genome shotgun (WGS) entry which is preliminary data.</text>
</comment>
<proteinExistence type="predicted"/>
<dbReference type="Proteomes" id="UP000326509">
    <property type="component" value="Unassembled WGS sequence"/>
</dbReference>
<protein>
    <recommendedName>
        <fullName evidence="3">Outer membrane protein Omp28</fullName>
    </recommendedName>
</protein>
<accession>A0A5J4J5U6</accession>
<dbReference type="InterPro" id="IPR013783">
    <property type="entry name" value="Ig-like_fold"/>
</dbReference>
<organism evidence="1 2">
    <name type="scientific">Patiriisocius marinus</name>
    <dbReference type="NCBI Taxonomy" id="1397112"/>
    <lineage>
        <taxon>Bacteria</taxon>
        <taxon>Pseudomonadati</taxon>
        <taxon>Bacteroidota</taxon>
        <taxon>Flavobacteriia</taxon>
        <taxon>Flavobacteriales</taxon>
        <taxon>Flavobacteriaceae</taxon>
        <taxon>Patiriisocius</taxon>
    </lineage>
</organism>
<sequence length="421" mass="44864">MFAIALAVFSCSRQEENVPLNGGSGVESLVLTSDTSNNITSINQLVTFTLIGSDGVDYTSEGVFSVNETQITGNTYTFDTVGAATVSGNLSGTVSNTLNLNVISDDDRSLLLSTSRAMNGQTITFSVVDSNGADVTDSSTIVVNGAAITDTTFSSGAEGDYTAYAEYEDAGVTLQTATQNFSIYVPKQKIVVEDYTGSWCGFCPRVTAAIDALRDTDALISVVAIHETANSNPDPYDFDEIDILKNEFDAFGFPQARINRTIKWESPYVSGDVTSIAGQPTDLAIGINSNITGQTLSVNVDVIYANGAGAGDKLVVYLTESGLVHPQTNYLNEDPTSPYFEKGNPIPDFVHNEVLRQSLTNVLGDAISGSGAYEVYERTLTAQIPADYDVAALEIVVMVVNADNTALNSQHAKVNENKLFE</sequence>
<evidence type="ECO:0008006" key="3">
    <source>
        <dbReference type="Google" id="ProtNLM"/>
    </source>
</evidence>
<keyword evidence="2" id="KW-1185">Reference proteome</keyword>
<dbReference type="Pfam" id="PF11551">
    <property type="entry name" value="Omp28"/>
    <property type="match status" value="1"/>
</dbReference>
<reference evidence="1 2" key="1">
    <citation type="submission" date="2019-08" db="EMBL/GenBank/DDBJ databases">
        <title>Draft genome sequence of Ulvibacter marinus type strain NBRC 109484.</title>
        <authorList>
            <person name="Kawano K."/>
            <person name="Ushijima N."/>
            <person name="Kihara M."/>
            <person name="Itoh H."/>
        </authorList>
    </citation>
    <scope>NUCLEOTIDE SEQUENCE [LARGE SCALE GENOMIC DNA]</scope>
    <source>
        <strain evidence="1 2">NBRC 109484</strain>
    </source>
</reference>
<evidence type="ECO:0000313" key="1">
    <source>
        <dbReference type="EMBL" id="GER59847.1"/>
    </source>
</evidence>
<gene>
    <name evidence="1" type="ORF">ULMA_19550</name>
</gene>
<evidence type="ECO:0000313" key="2">
    <source>
        <dbReference type="Proteomes" id="UP000326509"/>
    </source>
</evidence>
<name>A0A5J4J5U6_9FLAO</name>
<dbReference type="SUPFAM" id="SSF52833">
    <property type="entry name" value="Thioredoxin-like"/>
    <property type="match status" value="1"/>
</dbReference>
<dbReference type="EMBL" id="BKCG01000004">
    <property type="protein sequence ID" value="GER59847.1"/>
    <property type="molecule type" value="Genomic_DNA"/>
</dbReference>
<dbReference type="AlphaFoldDB" id="A0A5J4J5U6"/>
<dbReference type="Gene3D" id="2.60.40.10">
    <property type="entry name" value="Immunoglobulins"/>
    <property type="match status" value="1"/>
</dbReference>
<dbReference type="InterPro" id="IPR036249">
    <property type="entry name" value="Thioredoxin-like_sf"/>
</dbReference>
<dbReference type="InterPro" id="IPR021615">
    <property type="entry name" value="Omp28"/>
</dbReference>